<dbReference type="AlphaFoldDB" id="A0A8J2JXP0"/>
<gene>
    <name evidence="1" type="ORF">AFUS01_LOCUS5862</name>
</gene>
<name>A0A8J2JXP0_9HEXA</name>
<reference evidence="1" key="1">
    <citation type="submission" date="2021-06" db="EMBL/GenBank/DDBJ databases">
        <authorList>
            <person name="Hodson N. C."/>
            <person name="Mongue J. A."/>
            <person name="Jaron S. K."/>
        </authorList>
    </citation>
    <scope>NUCLEOTIDE SEQUENCE</scope>
</reference>
<protein>
    <submittedName>
        <fullName evidence="1">Uncharacterized protein</fullName>
    </submittedName>
</protein>
<dbReference type="EMBL" id="CAJVCH010037865">
    <property type="protein sequence ID" value="CAG7716348.1"/>
    <property type="molecule type" value="Genomic_DNA"/>
</dbReference>
<feature type="non-terminal residue" evidence="1">
    <location>
        <position position="1"/>
    </location>
</feature>
<proteinExistence type="predicted"/>
<dbReference type="Proteomes" id="UP000708208">
    <property type="component" value="Unassembled WGS sequence"/>
</dbReference>
<evidence type="ECO:0000313" key="2">
    <source>
        <dbReference type="Proteomes" id="UP000708208"/>
    </source>
</evidence>
<sequence length="32" mass="3632">LLFTPLQRTLFGIVKSRELPSTPVSITRGQYI</sequence>
<organism evidence="1 2">
    <name type="scientific">Allacma fusca</name>
    <dbReference type="NCBI Taxonomy" id="39272"/>
    <lineage>
        <taxon>Eukaryota</taxon>
        <taxon>Metazoa</taxon>
        <taxon>Ecdysozoa</taxon>
        <taxon>Arthropoda</taxon>
        <taxon>Hexapoda</taxon>
        <taxon>Collembola</taxon>
        <taxon>Symphypleona</taxon>
        <taxon>Sminthuridae</taxon>
        <taxon>Allacma</taxon>
    </lineage>
</organism>
<evidence type="ECO:0000313" key="1">
    <source>
        <dbReference type="EMBL" id="CAG7716348.1"/>
    </source>
</evidence>
<keyword evidence="2" id="KW-1185">Reference proteome</keyword>
<comment type="caution">
    <text evidence="1">The sequence shown here is derived from an EMBL/GenBank/DDBJ whole genome shotgun (WGS) entry which is preliminary data.</text>
</comment>
<accession>A0A8J2JXP0</accession>